<dbReference type="InterPro" id="IPR051677">
    <property type="entry name" value="AfsR-DnrI-RedD_regulator"/>
</dbReference>
<dbReference type="InterPro" id="IPR016032">
    <property type="entry name" value="Sig_transdc_resp-reg_C-effctor"/>
</dbReference>
<keyword evidence="3 5" id="KW-0238">DNA-binding</keyword>
<evidence type="ECO:0000256" key="4">
    <source>
        <dbReference type="ARBA" id="ARBA00023163"/>
    </source>
</evidence>
<dbReference type="CDD" id="cd15831">
    <property type="entry name" value="BTAD"/>
    <property type="match status" value="1"/>
</dbReference>
<dbReference type="Gene3D" id="1.25.40.10">
    <property type="entry name" value="Tetratricopeptide repeat domain"/>
    <property type="match status" value="1"/>
</dbReference>
<evidence type="ECO:0000256" key="3">
    <source>
        <dbReference type="ARBA" id="ARBA00023125"/>
    </source>
</evidence>
<dbReference type="PROSITE" id="PS51755">
    <property type="entry name" value="OMPR_PHOB"/>
    <property type="match status" value="1"/>
</dbReference>
<gene>
    <name evidence="7" type="ORF">EV192_103393</name>
</gene>
<dbReference type="InterPro" id="IPR036388">
    <property type="entry name" value="WH-like_DNA-bd_sf"/>
</dbReference>
<dbReference type="EMBL" id="SLWS01000003">
    <property type="protein sequence ID" value="TCO60812.1"/>
    <property type="molecule type" value="Genomic_DNA"/>
</dbReference>
<dbReference type="SUPFAM" id="SSF48452">
    <property type="entry name" value="TPR-like"/>
    <property type="match status" value="1"/>
</dbReference>
<dbReference type="InterPro" id="IPR011990">
    <property type="entry name" value="TPR-like_helical_dom_sf"/>
</dbReference>
<evidence type="ECO:0000259" key="6">
    <source>
        <dbReference type="PROSITE" id="PS51755"/>
    </source>
</evidence>
<proteinExistence type="inferred from homology"/>
<keyword evidence="2" id="KW-0805">Transcription regulation</keyword>
<dbReference type="AlphaFoldDB" id="A0A4R2JPV5"/>
<dbReference type="InterPro" id="IPR005158">
    <property type="entry name" value="BTAD"/>
</dbReference>
<dbReference type="Proteomes" id="UP000295680">
    <property type="component" value="Unassembled WGS sequence"/>
</dbReference>
<feature type="DNA-binding region" description="OmpR/PhoB-type" evidence="5">
    <location>
        <begin position="1"/>
        <end position="94"/>
    </location>
</feature>
<dbReference type="SMART" id="SM00862">
    <property type="entry name" value="Trans_reg_C"/>
    <property type="match status" value="1"/>
</dbReference>
<keyword evidence="8" id="KW-1185">Reference proteome</keyword>
<feature type="domain" description="OmpR/PhoB-type" evidence="6">
    <location>
        <begin position="1"/>
        <end position="94"/>
    </location>
</feature>
<evidence type="ECO:0000313" key="8">
    <source>
        <dbReference type="Proteomes" id="UP000295680"/>
    </source>
</evidence>
<reference evidence="7 8" key="1">
    <citation type="submission" date="2019-03" db="EMBL/GenBank/DDBJ databases">
        <title>Genomic Encyclopedia of Type Strains, Phase IV (KMG-IV): sequencing the most valuable type-strain genomes for metagenomic binning, comparative biology and taxonomic classification.</title>
        <authorList>
            <person name="Goeker M."/>
        </authorList>
    </citation>
    <scope>NUCLEOTIDE SEQUENCE [LARGE SCALE GENOMIC DNA]</scope>
    <source>
        <strain evidence="7 8">DSM 45934</strain>
    </source>
</reference>
<evidence type="ECO:0000256" key="2">
    <source>
        <dbReference type="ARBA" id="ARBA00023015"/>
    </source>
</evidence>
<evidence type="ECO:0000256" key="1">
    <source>
        <dbReference type="ARBA" id="ARBA00005820"/>
    </source>
</evidence>
<sequence>MRYDVLGTLRVVDGPTQSFISARKVETVLAVLLIRADHVVTMDQLMAEIWSERPPARAAAGLHVYISQLRKFLHGPDRDVHRVVTHSPGYLLRLGGDQLDCDIFLDLVSQGRSCVREGRPEDACDRFEQALGLWRGPVLGDLRSGPIINGFVTWLAEARIECLETLIDLRLDQGEHRELVGRLYALTAENPLHEAFYRQLMLALYRSNRQADALGVYRMARATLNDELGVEPCRDLRELQRAILFGDQQLDLAARR</sequence>
<comment type="similarity">
    <text evidence="1">Belongs to the AfsR/DnrI/RedD regulatory family.</text>
</comment>
<dbReference type="Gene3D" id="1.10.10.10">
    <property type="entry name" value="Winged helix-like DNA-binding domain superfamily/Winged helix DNA-binding domain"/>
    <property type="match status" value="1"/>
</dbReference>
<dbReference type="OrthoDB" id="3817100at2"/>
<keyword evidence="4" id="KW-0804">Transcription</keyword>
<comment type="caution">
    <text evidence="7">The sequence shown here is derived from an EMBL/GenBank/DDBJ whole genome shotgun (WGS) entry which is preliminary data.</text>
</comment>
<dbReference type="GO" id="GO:0000160">
    <property type="term" value="P:phosphorelay signal transduction system"/>
    <property type="evidence" value="ECO:0007669"/>
    <property type="project" value="InterPro"/>
</dbReference>
<dbReference type="GO" id="GO:0003677">
    <property type="term" value="F:DNA binding"/>
    <property type="evidence" value="ECO:0007669"/>
    <property type="project" value="UniProtKB-UniRule"/>
</dbReference>
<dbReference type="SUPFAM" id="SSF46894">
    <property type="entry name" value="C-terminal effector domain of the bipartite response regulators"/>
    <property type="match status" value="1"/>
</dbReference>
<dbReference type="InterPro" id="IPR001867">
    <property type="entry name" value="OmpR/PhoB-type_DNA-bd"/>
</dbReference>
<dbReference type="SMART" id="SM01043">
    <property type="entry name" value="BTAD"/>
    <property type="match status" value="1"/>
</dbReference>
<evidence type="ECO:0000313" key="7">
    <source>
        <dbReference type="EMBL" id="TCO60812.1"/>
    </source>
</evidence>
<protein>
    <submittedName>
        <fullName evidence="7">DNA-binding SARP family transcriptional activator</fullName>
    </submittedName>
</protein>
<evidence type="ECO:0000256" key="5">
    <source>
        <dbReference type="PROSITE-ProRule" id="PRU01091"/>
    </source>
</evidence>
<dbReference type="Pfam" id="PF00486">
    <property type="entry name" value="Trans_reg_C"/>
    <property type="match status" value="1"/>
</dbReference>
<organism evidence="7 8">
    <name type="scientific">Actinocrispum wychmicini</name>
    <dbReference type="NCBI Taxonomy" id="1213861"/>
    <lineage>
        <taxon>Bacteria</taxon>
        <taxon>Bacillati</taxon>
        <taxon>Actinomycetota</taxon>
        <taxon>Actinomycetes</taxon>
        <taxon>Pseudonocardiales</taxon>
        <taxon>Pseudonocardiaceae</taxon>
        <taxon>Actinocrispum</taxon>
    </lineage>
</organism>
<dbReference type="PANTHER" id="PTHR35807:SF1">
    <property type="entry name" value="TRANSCRIPTIONAL REGULATOR REDD"/>
    <property type="match status" value="1"/>
</dbReference>
<name>A0A4R2JPV5_9PSEU</name>
<dbReference type="PANTHER" id="PTHR35807">
    <property type="entry name" value="TRANSCRIPTIONAL REGULATOR REDD-RELATED"/>
    <property type="match status" value="1"/>
</dbReference>
<dbReference type="Pfam" id="PF03704">
    <property type="entry name" value="BTAD"/>
    <property type="match status" value="1"/>
</dbReference>
<dbReference type="GO" id="GO:0006355">
    <property type="term" value="P:regulation of DNA-templated transcription"/>
    <property type="evidence" value="ECO:0007669"/>
    <property type="project" value="InterPro"/>
</dbReference>
<dbReference type="RefSeq" id="WP_132116072.1">
    <property type="nucleotide sequence ID" value="NZ_SLWS01000003.1"/>
</dbReference>
<accession>A0A4R2JPV5</accession>